<protein>
    <recommendedName>
        <fullName evidence="3">C2H2-type domain-containing protein</fullName>
    </recommendedName>
</protein>
<dbReference type="AlphaFoldDB" id="A0AAW0WPY7"/>
<gene>
    <name evidence="1" type="ORF">OTU49_006109</name>
</gene>
<evidence type="ECO:0000313" key="2">
    <source>
        <dbReference type="Proteomes" id="UP001445076"/>
    </source>
</evidence>
<evidence type="ECO:0000313" key="1">
    <source>
        <dbReference type="EMBL" id="KAK8734291.1"/>
    </source>
</evidence>
<reference evidence="1 2" key="1">
    <citation type="journal article" date="2024" name="BMC Genomics">
        <title>Genome assembly of redclaw crayfish (Cherax quadricarinatus) provides insights into its immune adaptation and hypoxia tolerance.</title>
        <authorList>
            <person name="Liu Z."/>
            <person name="Zheng J."/>
            <person name="Li H."/>
            <person name="Fang K."/>
            <person name="Wang S."/>
            <person name="He J."/>
            <person name="Zhou D."/>
            <person name="Weng S."/>
            <person name="Chi M."/>
            <person name="Gu Z."/>
            <person name="He J."/>
            <person name="Li F."/>
            <person name="Wang M."/>
        </authorList>
    </citation>
    <scope>NUCLEOTIDE SEQUENCE [LARGE SCALE GENOMIC DNA]</scope>
    <source>
        <strain evidence="1">ZL_2023a</strain>
    </source>
</reference>
<name>A0AAW0WPY7_CHEQU</name>
<accession>A0AAW0WPY7</accession>
<evidence type="ECO:0008006" key="3">
    <source>
        <dbReference type="Google" id="ProtNLM"/>
    </source>
</evidence>
<dbReference type="EMBL" id="JARKIK010000051">
    <property type="protein sequence ID" value="KAK8734294.1"/>
    <property type="molecule type" value="Genomic_DNA"/>
</dbReference>
<reference evidence="1" key="2">
    <citation type="submission" date="2024-01" db="EMBL/GenBank/DDBJ databases">
        <authorList>
            <person name="He J."/>
            <person name="Wang M."/>
            <person name="Zheng J."/>
            <person name="Liu Z."/>
        </authorList>
    </citation>
    <scope>NUCLEOTIDE SEQUENCE</scope>
    <source>
        <strain evidence="1">ZL_2023a</strain>
        <tissue evidence="1">Muscle</tissue>
    </source>
</reference>
<dbReference type="EMBL" id="JARKIK010000051">
    <property type="protein sequence ID" value="KAK8734291.1"/>
    <property type="molecule type" value="Genomic_DNA"/>
</dbReference>
<dbReference type="Proteomes" id="UP001445076">
    <property type="component" value="Unassembled WGS sequence"/>
</dbReference>
<organism evidence="1 2">
    <name type="scientific">Cherax quadricarinatus</name>
    <name type="common">Australian red claw crayfish</name>
    <dbReference type="NCBI Taxonomy" id="27406"/>
    <lineage>
        <taxon>Eukaryota</taxon>
        <taxon>Metazoa</taxon>
        <taxon>Ecdysozoa</taxon>
        <taxon>Arthropoda</taxon>
        <taxon>Crustacea</taxon>
        <taxon>Multicrustacea</taxon>
        <taxon>Malacostraca</taxon>
        <taxon>Eumalacostraca</taxon>
        <taxon>Eucarida</taxon>
        <taxon>Decapoda</taxon>
        <taxon>Pleocyemata</taxon>
        <taxon>Astacidea</taxon>
        <taxon>Parastacoidea</taxon>
        <taxon>Parastacidae</taxon>
        <taxon>Cherax</taxon>
    </lineage>
</organism>
<sequence>MVLKEQCVLHLCPSASIRDLLLPKFSKKRAEIEEVDIKHVNDLVPVMYKETCELTEADVKLAVQATQIETGSETRWKCQLCGLTFSRQAAIFNHFKLQLAA</sequence>
<keyword evidence="2" id="KW-1185">Reference proteome</keyword>
<comment type="caution">
    <text evidence="1">The sequence shown here is derived from an EMBL/GenBank/DDBJ whole genome shotgun (WGS) entry which is preliminary data.</text>
</comment>
<proteinExistence type="predicted"/>